<reference evidence="1" key="1">
    <citation type="submission" date="2021-12" db="EMBL/GenBank/DDBJ databases">
        <authorList>
            <person name="Zaccaron A."/>
            <person name="Stergiopoulos I."/>
        </authorList>
    </citation>
    <scope>NUCLEOTIDE SEQUENCE</scope>
    <source>
        <strain evidence="1">Race5_Kim</strain>
    </source>
</reference>
<accession>A0A9Q8UVW1</accession>
<name>A0A9Q8UVW1_PASFU</name>
<dbReference type="PANTHER" id="PTHR42085">
    <property type="entry name" value="F-BOX DOMAIN-CONTAINING PROTEIN"/>
    <property type="match status" value="1"/>
</dbReference>
<dbReference type="KEGG" id="ffu:CLAFUR5_13531"/>
<dbReference type="PANTHER" id="PTHR42085:SF1">
    <property type="entry name" value="F-BOX DOMAIN-CONTAINING PROTEIN"/>
    <property type="match status" value="1"/>
</dbReference>
<protein>
    <submittedName>
        <fullName evidence="1">Uncharacterized protein</fullName>
    </submittedName>
</protein>
<dbReference type="GeneID" id="71993409"/>
<dbReference type="Proteomes" id="UP000756132">
    <property type="component" value="Chromosome 12"/>
</dbReference>
<proteinExistence type="predicted"/>
<gene>
    <name evidence="1" type="ORF">CLAFUR5_13531</name>
</gene>
<dbReference type="RefSeq" id="XP_047768706.1">
    <property type="nucleotide sequence ID" value="XM_047912679.1"/>
</dbReference>
<dbReference type="EMBL" id="CP090174">
    <property type="protein sequence ID" value="UJO24340.1"/>
    <property type="molecule type" value="Genomic_DNA"/>
</dbReference>
<evidence type="ECO:0000313" key="1">
    <source>
        <dbReference type="EMBL" id="UJO24340.1"/>
    </source>
</evidence>
<organism evidence="1 2">
    <name type="scientific">Passalora fulva</name>
    <name type="common">Tomato leaf mold</name>
    <name type="synonym">Cladosporium fulvum</name>
    <dbReference type="NCBI Taxonomy" id="5499"/>
    <lineage>
        <taxon>Eukaryota</taxon>
        <taxon>Fungi</taxon>
        <taxon>Dikarya</taxon>
        <taxon>Ascomycota</taxon>
        <taxon>Pezizomycotina</taxon>
        <taxon>Dothideomycetes</taxon>
        <taxon>Dothideomycetidae</taxon>
        <taxon>Mycosphaerellales</taxon>
        <taxon>Mycosphaerellaceae</taxon>
        <taxon>Fulvia</taxon>
    </lineage>
</organism>
<sequence length="190" mass="22114">MNSQSPQTNCRLFKLPGEIRNRIYRLVLVDAVGDADGYIEYDTTGYSVPPLLKTCKAIRSENRAIFYYENQFTCTIEKFDCSPMVKFWAHLRRCDLSPDKVHTRCGHDFEPDWRNLMEWLRRYHAKDVHGRSRRIASLQAKGSIRATDYIIAGLFDTAKDLRGQPWQFVEGVVSNQHEALIVLDARWKEA</sequence>
<dbReference type="OrthoDB" id="2951834at2759"/>
<reference evidence="1" key="2">
    <citation type="journal article" date="2022" name="Microb. Genom.">
        <title>A chromosome-scale genome assembly of the tomato pathogen Cladosporium fulvum reveals a compartmentalized genome architecture and the presence of a dispensable chromosome.</title>
        <authorList>
            <person name="Zaccaron A.Z."/>
            <person name="Chen L.H."/>
            <person name="Samaras A."/>
            <person name="Stergiopoulos I."/>
        </authorList>
    </citation>
    <scope>NUCLEOTIDE SEQUENCE</scope>
    <source>
        <strain evidence="1">Race5_Kim</strain>
    </source>
</reference>
<dbReference type="AlphaFoldDB" id="A0A9Q8UVW1"/>
<keyword evidence="2" id="KW-1185">Reference proteome</keyword>
<dbReference type="InterPro" id="IPR038883">
    <property type="entry name" value="AN11006-like"/>
</dbReference>
<evidence type="ECO:0000313" key="2">
    <source>
        <dbReference type="Proteomes" id="UP000756132"/>
    </source>
</evidence>